<comment type="caution">
    <text evidence="3">The sequence shown here is derived from an EMBL/GenBank/DDBJ whole genome shotgun (WGS) entry which is preliminary data.</text>
</comment>
<reference evidence="4" key="1">
    <citation type="journal article" date="2019" name="Int. J. Syst. Evol. Microbiol.">
        <title>The Global Catalogue of Microorganisms (GCM) 10K type strain sequencing project: providing services to taxonomists for standard genome sequencing and annotation.</title>
        <authorList>
            <consortium name="The Broad Institute Genomics Platform"/>
            <consortium name="The Broad Institute Genome Sequencing Center for Infectious Disease"/>
            <person name="Wu L."/>
            <person name="Ma J."/>
        </authorList>
    </citation>
    <scope>NUCLEOTIDE SEQUENCE [LARGE SCALE GENOMIC DNA]</scope>
    <source>
        <strain evidence="4">JCM 14046</strain>
    </source>
</reference>
<organism evidence="3 4">
    <name type="scientific">Nocardioides lentus</name>
    <dbReference type="NCBI Taxonomy" id="338077"/>
    <lineage>
        <taxon>Bacteria</taxon>
        <taxon>Bacillati</taxon>
        <taxon>Actinomycetota</taxon>
        <taxon>Actinomycetes</taxon>
        <taxon>Propionibacteriales</taxon>
        <taxon>Nocardioidaceae</taxon>
        <taxon>Nocardioides</taxon>
    </lineage>
</organism>
<protein>
    <recommendedName>
        <fullName evidence="2">DUF559 domain-containing protein</fullName>
    </recommendedName>
</protein>
<dbReference type="SUPFAM" id="SSF52980">
    <property type="entry name" value="Restriction endonuclease-like"/>
    <property type="match status" value="1"/>
</dbReference>
<dbReference type="Pfam" id="PF04480">
    <property type="entry name" value="DUF559"/>
    <property type="match status" value="1"/>
</dbReference>
<dbReference type="Proteomes" id="UP001501612">
    <property type="component" value="Unassembled WGS sequence"/>
</dbReference>
<keyword evidence="4" id="KW-1185">Reference proteome</keyword>
<proteinExistence type="predicted"/>
<gene>
    <name evidence="3" type="ORF">GCM10009737_29710</name>
</gene>
<dbReference type="InterPro" id="IPR011335">
    <property type="entry name" value="Restrct_endonuc-II-like"/>
</dbReference>
<accession>A0ABP5AYK5</accession>
<name>A0ABP5AYK5_9ACTN</name>
<evidence type="ECO:0000313" key="4">
    <source>
        <dbReference type="Proteomes" id="UP001501612"/>
    </source>
</evidence>
<dbReference type="RefSeq" id="WP_344008357.1">
    <property type="nucleotide sequence ID" value="NZ_BAAAMY010000007.1"/>
</dbReference>
<evidence type="ECO:0000313" key="3">
    <source>
        <dbReference type="EMBL" id="GAA1925957.1"/>
    </source>
</evidence>
<dbReference type="InterPro" id="IPR007569">
    <property type="entry name" value="DUF559"/>
</dbReference>
<feature type="region of interest" description="Disordered" evidence="1">
    <location>
        <begin position="313"/>
        <end position="333"/>
    </location>
</feature>
<dbReference type="EMBL" id="BAAAMY010000007">
    <property type="protein sequence ID" value="GAA1925957.1"/>
    <property type="molecule type" value="Genomic_DNA"/>
</dbReference>
<evidence type="ECO:0000256" key="1">
    <source>
        <dbReference type="SAM" id="MobiDB-lite"/>
    </source>
</evidence>
<evidence type="ECO:0000259" key="2">
    <source>
        <dbReference type="Pfam" id="PF04480"/>
    </source>
</evidence>
<sequence>MPVLPPDVAELCRAQAGVVSRAQLLACGARGVQVRSWLRHRLLVRIHPGVYVDHTGLPTPDQLAWAAVLWASPAALFGASALAAAGVGRGRSVGAPVTVLVAAERKLTPPPGVRLRRTRCLDDSVEWHRRPPRQRVEQAALDVASAARDERAAIAVLAEAVSSRRTTPARMREALERRSRLPRRALLRAVLDDVASGACSVLEQAYLRRVERAHGLPTGDRQVRSSARGVVYRDVEYRRFGVVVELDGRLDHEHADDRERDLARDVVAAAQGLLTLRLWWGQVVGDECRTADAIAEILRARGWTGALRRCPRCPDRGRSVSRRSSDRPRSTTP</sequence>
<feature type="domain" description="DUF559" evidence="2">
    <location>
        <begin position="239"/>
        <end position="298"/>
    </location>
</feature>